<reference evidence="1" key="1">
    <citation type="journal article" date="2019" name="Sci. Rep.">
        <title>Draft genome of Tanacetum cinerariifolium, the natural source of mosquito coil.</title>
        <authorList>
            <person name="Yamashiro T."/>
            <person name="Shiraishi A."/>
            <person name="Satake H."/>
            <person name="Nakayama K."/>
        </authorList>
    </citation>
    <scope>NUCLEOTIDE SEQUENCE</scope>
</reference>
<organism evidence="1">
    <name type="scientific">Tanacetum cinerariifolium</name>
    <name type="common">Dalmatian daisy</name>
    <name type="synonym">Chrysanthemum cinerariifolium</name>
    <dbReference type="NCBI Taxonomy" id="118510"/>
    <lineage>
        <taxon>Eukaryota</taxon>
        <taxon>Viridiplantae</taxon>
        <taxon>Streptophyta</taxon>
        <taxon>Embryophyta</taxon>
        <taxon>Tracheophyta</taxon>
        <taxon>Spermatophyta</taxon>
        <taxon>Magnoliopsida</taxon>
        <taxon>eudicotyledons</taxon>
        <taxon>Gunneridae</taxon>
        <taxon>Pentapetalae</taxon>
        <taxon>asterids</taxon>
        <taxon>campanulids</taxon>
        <taxon>Asterales</taxon>
        <taxon>Asteraceae</taxon>
        <taxon>Asteroideae</taxon>
        <taxon>Anthemideae</taxon>
        <taxon>Anthemidinae</taxon>
        <taxon>Tanacetum</taxon>
    </lineage>
</organism>
<name>A0A699UJL8_TANCI</name>
<accession>A0A699UJL8</accession>
<comment type="caution">
    <text evidence="1">The sequence shown here is derived from an EMBL/GenBank/DDBJ whole genome shotgun (WGS) entry which is preliminary data.</text>
</comment>
<proteinExistence type="predicted"/>
<evidence type="ECO:0000313" key="1">
    <source>
        <dbReference type="EMBL" id="GFD21911.1"/>
    </source>
</evidence>
<dbReference type="EMBL" id="BKCJ011333188">
    <property type="protein sequence ID" value="GFD21911.1"/>
    <property type="molecule type" value="Genomic_DNA"/>
</dbReference>
<feature type="non-terminal residue" evidence="1">
    <location>
        <position position="1"/>
    </location>
</feature>
<sequence length="74" mass="8405">VEIDCHYVRDQIKRGEVLPSHDFTKSQLADVFTKVLLVDQRNQLLSKLGVSKSFNSPLKDECKRSVAESTKTKV</sequence>
<protein>
    <submittedName>
        <fullName evidence="1">Uncharacterized mitochondrial protein AtMg00810-like</fullName>
    </submittedName>
</protein>
<gene>
    <name evidence="1" type="ORF">Tci_893880</name>
</gene>
<dbReference type="AlphaFoldDB" id="A0A699UJL8"/>